<dbReference type="Proteomes" id="UP000831692">
    <property type="component" value="Chromosome"/>
</dbReference>
<sequence length="489" mass="57669">MDLWKLFLTERQEQKLNLLEDIISRTEASIDELACKHSLTNRNVKSLIMQINEDYIENTSTTDALIRFENRLFRISTLKASGTYPSLYSNLKITYIKQSAVFQVLIYFLRHRKVGMIKLSTHFNYSQSYCYKLVNRANDIIRSMGIECQISKRMNYLIVEGRESQIRMLSYILNSHSTTFAEDNNYLYRNEKSPTKIQRDKLSRITRIFLDAHKMGHYTDVISDQEMSIGLCLYEELHLSFSQTFYPLNKKINDAAFQSEKFLYYLFAVYFFPEFLTPEICERLGEGLMRLTKNPIVDRAVEALEKMEESYSIPDNLHRTFVFQLVYRFLITDKLSLSSFFYLEDKKLLMNDKFLTIKEMLKSVYKESISERDLDIFSTQLTELLYSYVGHVMAKPLHVMIHITYHANYAVLVKNYITGVYKPETVTMVGNFADADLVISDRFVESKENQYFFFLEDIHNIETWKRLGEFINSKIIEGRIRSDTIEKIS</sequence>
<dbReference type="RefSeq" id="WP_244352323.1">
    <property type="nucleotide sequence ID" value="NZ_AP025635.1"/>
</dbReference>
<organism evidence="2 3">
    <name type="scientific">Enterococcus innesii</name>
    <dbReference type="NCBI Taxonomy" id="2839759"/>
    <lineage>
        <taxon>Bacteria</taxon>
        <taxon>Bacillati</taxon>
        <taxon>Bacillota</taxon>
        <taxon>Bacilli</taxon>
        <taxon>Lactobacillales</taxon>
        <taxon>Enterococcaceae</taxon>
        <taxon>Enterococcus</taxon>
    </lineage>
</organism>
<protein>
    <recommendedName>
        <fullName evidence="1">Mga helix-turn-helix domain-containing protein</fullName>
    </recommendedName>
</protein>
<gene>
    <name evidence="2" type="ORF">ENLAB_03320</name>
</gene>
<evidence type="ECO:0000313" key="2">
    <source>
        <dbReference type="EMBL" id="BDG66768.1"/>
    </source>
</evidence>
<feature type="domain" description="Mga helix-turn-helix" evidence="1">
    <location>
        <begin position="93"/>
        <end position="169"/>
    </location>
</feature>
<name>A0ABN6NKJ6_9ENTE</name>
<evidence type="ECO:0000313" key="3">
    <source>
        <dbReference type="Proteomes" id="UP000831692"/>
    </source>
</evidence>
<dbReference type="Pfam" id="PF05043">
    <property type="entry name" value="Mga"/>
    <property type="match status" value="1"/>
</dbReference>
<proteinExistence type="predicted"/>
<keyword evidence="3" id="KW-1185">Reference proteome</keyword>
<evidence type="ECO:0000259" key="1">
    <source>
        <dbReference type="Pfam" id="PF05043"/>
    </source>
</evidence>
<dbReference type="EMBL" id="AP025635">
    <property type="protein sequence ID" value="BDG66768.1"/>
    <property type="molecule type" value="Genomic_DNA"/>
</dbReference>
<dbReference type="InterPro" id="IPR007737">
    <property type="entry name" value="Mga_HTH"/>
</dbReference>
<dbReference type="GeneID" id="83456334"/>
<reference evidence="2 3" key="1">
    <citation type="submission" date="2022-03" db="EMBL/GenBank/DDBJ databases">
        <title>Complete genome sequence of Enterococcus innesii DB-1.</title>
        <authorList>
            <person name="Fukuda D."/>
            <person name="Nolasco-Hipolito C."/>
        </authorList>
    </citation>
    <scope>NUCLEOTIDE SEQUENCE [LARGE SCALE GENOMIC DNA]</scope>
    <source>
        <strain evidence="2 3">DB-1</strain>
    </source>
</reference>
<accession>A0ABN6NKJ6</accession>